<feature type="domain" description="Malate synthase C-terminal" evidence="10">
    <location>
        <begin position="233"/>
        <end position="308"/>
    </location>
</feature>
<protein>
    <recommendedName>
        <fullName evidence="3 8">Malate synthase</fullName>
        <ecNumber evidence="3 8">2.3.3.9</ecNumber>
    </recommendedName>
</protein>
<evidence type="ECO:0000256" key="8">
    <source>
        <dbReference type="RuleBase" id="RU000555"/>
    </source>
</evidence>
<evidence type="ECO:0000313" key="12">
    <source>
        <dbReference type="Proteomes" id="UP000485058"/>
    </source>
</evidence>
<dbReference type="UniPathway" id="UPA00703">
    <property type="reaction ID" value="UER00720"/>
</dbReference>
<dbReference type="PROSITE" id="PS00510">
    <property type="entry name" value="MALATE_SYNTHASE"/>
    <property type="match status" value="1"/>
</dbReference>
<dbReference type="Pfam" id="PF20659">
    <property type="entry name" value="MS_C"/>
    <property type="match status" value="1"/>
</dbReference>
<keyword evidence="12" id="KW-1185">Reference proteome</keyword>
<dbReference type="InterPro" id="IPR044856">
    <property type="entry name" value="Malate_synth_C_sf"/>
</dbReference>
<dbReference type="Pfam" id="PF01274">
    <property type="entry name" value="MS_TIM-barrel"/>
    <property type="match status" value="1"/>
</dbReference>
<feature type="non-terminal residue" evidence="11">
    <location>
        <position position="1"/>
    </location>
</feature>
<name>A0A699ZJG1_HAELA</name>
<dbReference type="InterPro" id="IPR006252">
    <property type="entry name" value="Malate_synthA"/>
</dbReference>
<dbReference type="InterPro" id="IPR019830">
    <property type="entry name" value="Malate_synthase_CS"/>
</dbReference>
<proteinExistence type="inferred from homology"/>
<organism evidence="11 12">
    <name type="scientific">Haematococcus lacustris</name>
    <name type="common">Green alga</name>
    <name type="synonym">Haematococcus pluvialis</name>
    <dbReference type="NCBI Taxonomy" id="44745"/>
    <lineage>
        <taxon>Eukaryota</taxon>
        <taxon>Viridiplantae</taxon>
        <taxon>Chlorophyta</taxon>
        <taxon>core chlorophytes</taxon>
        <taxon>Chlorophyceae</taxon>
        <taxon>CS clade</taxon>
        <taxon>Chlamydomonadales</taxon>
        <taxon>Haematococcaceae</taxon>
        <taxon>Haematococcus</taxon>
    </lineage>
</organism>
<evidence type="ECO:0000259" key="9">
    <source>
        <dbReference type="Pfam" id="PF01274"/>
    </source>
</evidence>
<accession>A0A699ZJG1</accession>
<dbReference type="AlphaFoldDB" id="A0A699ZJG1"/>
<dbReference type="EC" id="2.3.3.9" evidence="3 8"/>
<sequence>MVINAMNSGATQFMADFEDSHAPTWSNNLDGHINLRDALRRTISFAAPNGGEGVSSAHQALGWFKAALLAVGKMWAVMVLWNDVFCVAQDLLAIPRGTVRATVLIETLLASFEMEEILYELREHSSGLNCGRWDYIFSFIKKLRNHPQFLLPDRSDVGMTSPFMAAYVALLIQTCHKRGVHAMGGMAAQIPIKDNKAANDAAMLKLHVRREEVKVTAADLLSLKGISGGITEKIWQWVRHSARTSEGKVVTADWVAQLLQDELATKRSALGPERYARSKYELAGKLIATTIQGREYSDFLTTLCYDHILTLTGSAKL</sequence>
<dbReference type="Gene3D" id="3.20.20.360">
    <property type="entry name" value="Malate synthase, domain 3"/>
    <property type="match status" value="2"/>
</dbReference>
<keyword evidence="6 8" id="KW-0808">Transferase</keyword>
<feature type="domain" description="Malate synthase TIM barrel" evidence="9">
    <location>
        <begin position="79"/>
        <end position="209"/>
    </location>
</feature>
<evidence type="ECO:0000256" key="1">
    <source>
        <dbReference type="ARBA" id="ARBA00004757"/>
    </source>
</evidence>
<keyword evidence="5 8" id="KW-0816">Tricarboxylic acid cycle</keyword>
<evidence type="ECO:0000256" key="2">
    <source>
        <dbReference type="ARBA" id="ARBA00006394"/>
    </source>
</evidence>
<comment type="caution">
    <text evidence="11">The sequence shown here is derived from an EMBL/GenBank/DDBJ whole genome shotgun (WGS) entry which is preliminary data.</text>
</comment>
<dbReference type="InterPro" id="IPR011076">
    <property type="entry name" value="Malate_synth_sf"/>
</dbReference>
<dbReference type="InterPro" id="IPR048355">
    <property type="entry name" value="MS_C"/>
</dbReference>
<dbReference type="InterPro" id="IPR001465">
    <property type="entry name" value="Malate_synthase_TIM"/>
</dbReference>
<dbReference type="Gene3D" id="1.20.1220.12">
    <property type="entry name" value="Malate synthase, domain III"/>
    <property type="match status" value="1"/>
</dbReference>
<dbReference type="GO" id="GO:0006097">
    <property type="term" value="P:glyoxylate cycle"/>
    <property type="evidence" value="ECO:0007669"/>
    <property type="project" value="UniProtKB-UniPathway"/>
</dbReference>
<dbReference type="SUPFAM" id="SSF51645">
    <property type="entry name" value="Malate synthase G"/>
    <property type="match status" value="1"/>
</dbReference>
<comment type="similarity">
    <text evidence="2 8">Belongs to the malate synthase family.</text>
</comment>
<dbReference type="GO" id="GO:0005737">
    <property type="term" value="C:cytoplasm"/>
    <property type="evidence" value="ECO:0007669"/>
    <property type="project" value="TreeGrafter"/>
</dbReference>
<dbReference type="InterPro" id="IPR046363">
    <property type="entry name" value="MS_N_TIM-barrel_dom"/>
</dbReference>
<evidence type="ECO:0000256" key="3">
    <source>
        <dbReference type="ARBA" id="ARBA00012636"/>
    </source>
</evidence>
<evidence type="ECO:0000256" key="6">
    <source>
        <dbReference type="ARBA" id="ARBA00022679"/>
    </source>
</evidence>
<evidence type="ECO:0000256" key="4">
    <source>
        <dbReference type="ARBA" id="ARBA00022435"/>
    </source>
</evidence>
<keyword evidence="4 8" id="KW-0329">Glyoxylate bypass</keyword>
<dbReference type="GO" id="GO:0004474">
    <property type="term" value="F:malate synthase activity"/>
    <property type="evidence" value="ECO:0007669"/>
    <property type="project" value="UniProtKB-EC"/>
</dbReference>
<comment type="catalytic activity">
    <reaction evidence="7 8">
        <text>glyoxylate + acetyl-CoA + H2O = (S)-malate + CoA + H(+)</text>
        <dbReference type="Rhea" id="RHEA:18181"/>
        <dbReference type="ChEBI" id="CHEBI:15377"/>
        <dbReference type="ChEBI" id="CHEBI:15378"/>
        <dbReference type="ChEBI" id="CHEBI:15589"/>
        <dbReference type="ChEBI" id="CHEBI:36655"/>
        <dbReference type="ChEBI" id="CHEBI:57287"/>
        <dbReference type="ChEBI" id="CHEBI:57288"/>
        <dbReference type="EC" id="2.3.3.9"/>
    </reaction>
</comment>
<evidence type="ECO:0000256" key="5">
    <source>
        <dbReference type="ARBA" id="ARBA00022532"/>
    </source>
</evidence>
<gene>
    <name evidence="11" type="ORF">HaLaN_20275</name>
</gene>
<evidence type="ECO:0000256" key="7">
    <source>
        <dbReference type="ARBA" id="ARBA00047918"/>
    </source>
</evidence>
<dbReference type="GO" id="GO:0006099">
    <property type="term" value="P:tricarboxylic acid cycle"/>
    <property type="evidence" value="ECO:0007669"/>
    <property type="project" value="UniProtKB-KW"/>
</dbReference>
<evidence type="ECO:0000259" key="10">
    <source>
        <dbReference type="Pfam" id="PF20659"/>
    </source>
</evidence>
<reference evidence="11 12" key="1">
    <citation type="submission" date="2020-02" db="EMBL/GenBank/DDBJ databases">
        <title>Draft genome sequence of Haematococcus lacustris strain NIES-144.</title>
        <authorList>
            <person name="Morimoto D."/>
            <person name="Nakagawa S."/>
            <person name="Yoshida T."/>
            <person name="Sawayama S."/>
        </authorList>
    </citation>
    <scope>NUCLEOTIDE SEQUENCE [LARGE SCALE GENOMIC DNA]</scope>
    <source>
        <strain evidence="11 12">NIES-144</strain>
    </source>
</reference>
<dbReference type="EMBL" id="BLLF01002118">
    <property type="protein sequence ID" value="GFH22763.1"/>
    <property type="molecule type" value="Genomic_DNA"/>
</dbReference>
<comment type="pathway">
    <text evidence="1 8">Carbohydrate metabolism; glyoxylate cycle; (S)-malate from isocitrate: step 2/2.</text>
</comment>
<dbReference type="PANTHER" id="PTHR42902:SF1">
    <property type="entry name" value="MALATE SYNTHASE 1-RELATED"/>
    <property type="match status" value="1"/>
</dbReference>
<dbReference type="PANTHER" id="PTHR42902">
    <property type="entry name" value="MALATE SYNTHASE"/>
    <property type="match status" value="1"/>
</dbReference>
<dbReference type="Proteomes" id="UP000485058">
    <property type="component" value="Unassembled WGS sequence"/>
</dbReference>
<evidence type="ECO:0000313" key="11">
    <source>
        <dbReference type="EMBL" id="GFH22763.1"/>
    </source>
</evidence>